<evidence type="ECO:0000256" key="5">
    <source>
        <dbReference type="ARBA" id="ARBA00022989"/>
    </source>
</evidence>
<reference evidence="10" key="2">
    <citation type="submission" date="2015-03" db="EMBL/GenBank/DDBJ databases">
        <title>Genome sequence of Paenibacillus beijingensis strain DSM 24997T.</title>
        <authorList>
            <person name="Kwak Y."/>
            <person name="Shin J.-H."/>
        </authorList>
    </citation>
    <scope>NUCLEOTIDE SEQUENCE [LARGE SCALE GENOMIC DNA]</scope>
    <source>
        <strain evidence="10">DSM 24997</strain>
    </source>
</reference>
<dbReference type="GO" id="GO:0055085">
    <property type="term" value="P:transmembrane transport"/>
    <property type="evidence" value="ECO:0007669"/>
    <property type="project" value="InterPro"/>
</dbReference>
<dbReference type="EMBL" id="CP011058">
    <property type="protein sequence ID" value="AJY75844.1"/>
    <property type="molecule type" value="Genomic_DNA"/>
</dbReference>
<feature type="transmembrane region" description="Helical" evidence="7">
    <location>
        <begin position="156"/>
        <end position="183"/>
    </location>
</feature>
<feature type="transmembrane region" description="Helical" evidence="7">
    <location>
        <begin position="204"/>
        <end position="226"/>
    </location>
</feature>
<evidence type="ECO:0000256" key="3">
    <source>
        <dbReference type="ARBA" id="ARBA00022475"/>
    </source>
</evidence>
<keyword evidence="6 7" id="KW-0472">Membrane</keyword>
<feature type="transmembrane region" description="Helical" evidence="7">
    <location>
        <begin position="109"/>
        <end position="136"/>
    </location>
</feature>
<dbReference type="CDD" id="cd06261">
    <property type="entry name" value="TM_PBP2"/>
    <property type="match status" value="1"/>
</dbReference>
<dbReference type="PANTHER" id="PTHR43227">
    <property type="entry name" value="BLL4140 PROTEIN"/>
    <property type="match status" value="1"/>
</dbReference>
<dbReference type="RefSeq" id="WP_045671272.1">
    <property type="nucleotide sequence ID" value="NZ_CP011058.1"/>
</dbReference>
<reference evidence="9 10" key="1">
    <citation type="journal article" date="2015" name="J. Biotechnol.">
        <title>Complete genome sequence of Paenibacillus beijingensis 7188(T) (=DSM 24997(T)), a novel rhizobacterium from jujube garden soil.</title>
        <authorList>
            <person name="Kwak Y."/>
            <person name="Shin J.H."/>
        </authorList>
    </citation>
    <scope>NUCLEOTIDE SEQUENCE [LARGE SCALE GENOMIC DNA]</scope>
    <source>
        <strain evidence="9 10">DSM 24997</strain>
    </source>
</reference>
<keyword evidence="2 7" id="KW-0813">Transport</keyword>
<dbReference type="SUPFAM" id="SSF161098">
    <property type="entry name" value="MetI-like"/>
    <property type="match status" value="1"/>
</dbReference>
<keyword evidence="5 7" id="KW-1133">Transmembrane helix</keyword>
<keyword evidence="3" id="KW-1003">Cell membrane</keyword>
<evidence type="ECO:0000256" key="2">
    <source>
        <dbReference type="ARBA" id="ARBA00022448"/>
    </source>
</evidence>
<dbReference type="Pfam" id="PF00528">
    <property type="entry name" value="BPD_transp_1"/>
    <property type="match status" value="1"/>
</dbReference>
<evidence type="ECO:0000256" key="7">
    <source>
        <dbReference type="RuleBase" id="RU363032"/>
    </source>
</evidence>
<comment type="subcellular location">
    <subcellularLocation>
        <location evidence="1 7">Cell membrane</location>
        <topology evidence="1 7">Multi-pass membrane protein</topology>
    </subcellularLocation>
</comment>
<evidence type="ECO:0000256" key="1">
    <source>
        <dbReference type="ARBA" id="ARBA00004651"/>
    </source>
</evidence>
<dbReference type="InterPro" id="IPR000515">
    <property type="entry name" value="MetI-like"/>
</dbReference>
<accession>A0A0D5NKG8</accession>
<proteinExistence type="inferred from homology"/>
<dbReference type="Proteomes" id="UP000032633">
    <property type="component" value="Chromosome"/>
</dbReference>
<dbReference type="OrthoDB" id="9786413at2"/>
<dbReference type="HOGENOM" id="CLU_016047_0_0_9"/>
<dbReference type="PATRIC" id="fig|1126833.4.peg.3589"/>
<organism evidence="9 10">
    <name type="scientific">Paenibacillus beijingensis</name>
    <dbReference type="NCBI Taxonomy" id="1126833"/>
    <lineage>
        <taxon>Bacteria</taxon>
        <taxon>Bacillati</taxon>
        <taxon>Bacillota</taxon>
        <taxon>Bacilli</taxon>
        <taxon>Bacillales</taxon>
        <taxon>Paenibacillaceae</taxon>
        <taxon>Paenibacillus</taxon>
    </lineage>
</organism>
<dbReference type="InterPro" id="IPR050809">
    <property type="entry name" value="UgpAE/MalFG_permease"/>
</dbReference>
<dbReference type="Gene3D" id="1.10.3720.10">
    <property type="entry name" value="MetI-like"/>
    <property type="match status" value="1"/>
</dbReference>
<feature type="domain" description="ABC transmembrane type-1" evidence="8">
    <location>
        <begin position="71"/>
        <end position="282"/>
    </location>
</feature>
<dbReference type="STRING" id="1126833.VN24_16385"/>
<dbReference type="PANTHER" id="PTHR43227:SF11">
    <property type="entry name" value="BLL4140 PROTEIN"/>
    <property type="match status" value="1"/>
</dbReference>
<dbReference type="KEGG" id="pbj:VN24_16385"/>
<dbReference type="GO" id="GO:0005886">
    <property type="term" value="C:plasma membrane"/>
    <property type="evidence" value="ECO:0007669"/>
    <property type="project" value="UniProtKB-SubCell"/>
</dbReference>
<dbReference type="InterPro" id="IPR035906">
    <property type="entry name" value="MetI-like_sf"/>
</dbReference>
<evidence type="ECO:0000313" key="9">
    <source>
        <dbReference type="EMBL" id="AJY75844.1"/>
    </source>
</evidence>
<evidence type="ECO:0000313" key="10">
    <source>
        <dbReference type="Proteomes" id="UP000032633"/>
    </source>
</evidence>
<keyword evidence="10" id="KW-1185">Reference proteome</keyword>
<name>A0A0D5NKG8_9BACL</name>
<evidence type="ECO:0000256" key="6">
    <source>
        <dbReference type="ARBA" id="ARBA00023136"/>
    </source>
</evidence>
<feature type="transmembrane region" description="Helical" evidence="7">
    <location>
        <begin position="21"/>
        <end position="40"/>
    </location>
</feature>
<protein>
    <submittedName>
        <fullName evidence="9">ABC transporter permease</fullName>
    </submittedName>
</protein>
<gene>
    <name evidence="9" type="ORF">VN24_16385</name>
</gene>
<comment type="similarity">
    <text evidence="7">Belongs to the binding-protein-dependent transport system permease family.</text>
</comment>
<keyword evidence="4 7" id="KW-0812">Transmembrane</keyword>
<feature type="transmembrane region" description="Helical" evidence="7">
    <location>
        <begin position="268"/>
        <end position="285"/>
    </location>
</feature>
<dbReference type="PROSITE" id="PS50928">
    <property type="entry name" value="ABC_TM1"/>
    <property type="match status" value="1"/>
</dbReference>
<sequence length="293" mass="32847">MKRQGWSAQWIQQLVFTGPATAAFALIVALPFFMGMYYSFTDWNGVADTAKFVGIDNFITVFKDAGFRNSFIFTFKFTIVAVIISNLVGFLLALLLTQPVKSRNVLRTLFFMPNVIGGLLLGFIWQFIFIKGFAAIGEKTGWSLFNLPWLGDEPTAFWGVIIVTVWSTAGYLMVIYISALINVPRELIEAASIDGATSWQRLRHITVPLIMPAVTISLFLALSWSFKAFDVILSLTKGGPYNSTQSVALNIYLEAFQNNRYGLGTAKAFLFFLIVALLTTLQVWITKRREVQI</sequence>
<feature type="transmembrane region" description="Helical" evidence="7">
    <location>
        <begin position="71"/>
        <end position="97"/>
    </location>
</feature>
<evidence type="ECO:0000259" key="8">
    <source>
        <dbReference type="PROSITE" id="PS50928"/>
    </source>
</evidence>
<evidence type="ECO:0000256" key="4">
    <source>
        <dbReference type="ARBA" id="ARBA00022692"/>
    </source>
</evidence>
<dbReference type="AlphaFoldDB" id="A0A0D5NKG8"/>